<keyword evidence="1" id="KW-0539">Nucleus</keyword>
<dbReference type="InterPro" id="IPR053181">
    <property type="entry name" value="EcdB-like_regulator"/>
</dbReference>
<name>A0AAV9VCM4_9PEZI</name>
<sequence length="1129" mass="123980">MASTTTSYPPNPPQHDSTFQPINKFHQEPHREFAPRARVDSYEPAPGVRNLANGPAPSEPNLPPQINARPPALSSSRRPSLAIETAPSNDIDKQQPPQPQPPSQLFSGPEKQTPSHAPAAAGPPPMQHRPTTVPPVVTKREPNIQHLPPSQTAPPSPSTAIHYPPPPHPPPPLQPAPPSHQPPPPVSHPPPGYPPLQPFAPAGPPPAQMIAPGPPAVQPQAYHHSAPMHMGGYPPQPPNPRRLSVAQGIPESDEMSPMAGTFPYHMSSGTPFPTRRKAVRAAQACDACRTRKAKCDEGRPACSFCKDNNSPCVYREVPPPKQDRTMIMIQERVQNIETLMLKQQSDPTVVNLLKQILDVVSTKTEEDAQARDNSAASSPHGAEILGQPVPPAIPSDQITTHPATRAAPVDAVALSQVQTPTQVPAGFAVPPAGGIVPGPINGLKEDDNYITIPHKHNTAAHKLLRWKSIRDLLGKKYNDNYVMEKEFERGSLRIRGRGEGSPADGSMQNGAYYQPQMQIGSFDYYSMKGVGGRIGHGSKEILRVDIDTAMPLLQCFIDNIYVLHPFLNKAQLVLLVQNFAQAHGLGIVEAFQEELSAHAVSPENSFNSMASSAMLDRSQYPGINQHTQSYSTPPLAPPPVAKAGSKRKRDSNIQPGPPPFTQGEPRNFYRQTTPVDLPQQQIPATLQSAIVLLVLALGAITGHKTPVPGPLPDMPLVPQGYPMSEQFQMMPGNQPQQQQPLAYPSDEILQNIDVIPGLAYCEKALEILSKHQGRSEVEYVQAALLAGLYWGQLGRPMDSWQWISSACMACQIMINHRLPLQGINDSLRDTMILTFWSCVQLESDLLAELDVPRSGITRLEGSQDLQMTYKDRDTENVEMWFYFMAQYHIRKILNQVHSELYKPSNANTSLKTADLLLEELEIWRRALPIPLQWSDNDPPSSDINAARLRAKYYGAKYVINRPFVEHFIHRGGNHNSAIFNPGGMTSPALSQSSVSQGSPSTSVHTPLGLDNRRASMGTEETKDKITESCKKCLEAAVRSTSAFHGFDALTNRPILTNIFGTAHAQFGNLLVLQAAYKHPMLNRFVDKDILRDLLLKTIHFLHTLSPISPSLREDVMILEDARSKLDYPA</sequence>
<evidence type="ECO:0000256" key="2">
    <source>
        <dbReference type="SAM" id="MobiDB-lite"/>
    </source>
</evidence>
<gene>
    <name evidence="4" type="ORF">TWF696_000871</name>
</gene>
<dbReference type="Pfam" id="PF00172">
    <property type="entry name" value="Zn_clus"/>
    <property type="match status" value="1"/>
</dbReference>
<feature type="region of interest" description="Disordered" evidence="2">
    <location>
        <begin position="623"/>
        <end position="670"/>
    </location>
</feature>
<feature type="compositionally biased region" description="Low complexity" evidence="2">
    <location>
        <begin position="986"/>
        <end position="1003"/>
    </location>
</feature>
<dbReference type="CDD" id="cd12148">
    <property type="entry name" value="fungal_TF_MHR"/>
    <property type="match status" value="1"/>
</dbReference>
<dbReference type="SUPFAM" id="SSF57701">
    <property type="entry name" value="Zn2/Cys6 DNA-binding domain"/>
    <property type="match status" value="1"/>
</dbReference>
<dbReference type="Proteomes" id="UP001375240">
    <property type="component" value="Unassembled WGS sequence"/>
</dbReference>
<protein>
    <recommendedName>
        <fullName evidence="3">Zn(2)-C6 fungal-type domain-containing protein</fullName>
    </recommendedName>
</protein>
<evidence type="ECO:0000256" key="1">
    <source>
        <dbReference type="ARBA" id="ARBA00023242"/>
    </source>
</evidence>
<dbReference type="AlphaFoldDB" id="A0AAV9VCM4"/>
<dbReference type="PROSITE" id="PS00463">
    <property type="entry name" value="ZN2_CY6_FUNGAL_1"/>
    <property type="match status" value="1"/>
</dbReference>
<dbReference type="PRINTS" id="PR01217">
    <property type="entry name" value="PRICHEXTENSN"/>
</dbReference>
<dbReference type="Gene3D" id="4.10.240.10">
    <property type="entry name" value="Zn(2)-C6 fungal-type DNA-binding domain"/>
    <property type="match status" value="1"/>
</dbReference>
<feature type="compositionally biased region" description="Polar residues" evidence="2">
    <location>
        <begin position="1"/>
        <end position="21"/>
    </location>
</feature>
<feature type="compositionally biased region" description="Polar residues" evidence="2">
    <location>
        <begin position="623"/>
        <end position="632"/>
    </location>
</feature>
<feature type="domain" description="Zn(2)-C6 fungal-type" evidence="3">
    <location>
        <begin position="284"/>
        <end position="314"/>
    </location>
</feature>
<feature type="region of interest" description="Disordered" evidence="2">
    <location>
        <begin position="1"/>
        <end position="241"/>
    </location>
</feature>
<evidence type="ECO:0000313" key="5">
    <source>
        <dbReference type="Proteomes" id="UP001375240"/>
    </source>
</evidence>
<dbReference type="InterPro" id="IPR001138">
    <property type="entry name" value="Zn2Cys6_DnaBD"/>
</dbReference>
<proteinExistence type="predicted"/>
<feature type="compositionally biased region" description="Basic and acidic residues" evidence="2">
    <location>
        <begin position="25"/>
        <end position="41"/>
    </location>
</feature>
<dbReference type="CDD" id="cd00067">
    <property type="entry name" value="GAL4"/>
    <property type="match status" value="1"/>
</dbReference>
<keyword evidence="5" id="KW-1185">Reference proteome</keyword>
<dbReference type="GO" id="GO:0000981">
    <property type="term" value="F:DNA-binding transcription factor activity, RNA polymerase II-specific"/>
    <property type="evidence" value="ECO:0007669"/>
    <property type="project" value="InterPro"/>
</dbReference>
<dbReference type="EMBL" id="JAVHNQ010000001">
    <property type="protein sequence ID" value="KAK6359731.1"/>
    <property type="molecule type" value="Genomic_DNA"/>
</dbReference>
<dbReference type="PROSITE" id="PS50048">
    <property type="entry name" value="ZN2_CY6_FUNGAL_2"/>
    <property type="match status" value="1"/>
</dbReference>
<accession>A0AAV9VCM4</accession>
<reference evidence="4 5" key="1">
    <citation type="submission" date="2019-10" db="EMBL/GenBank/DDBJ databases">
        <authorList>
            <person name="Palmer J.M."/>
        </authorList>
    </citation>
    <scope>NUCLEOTIDE SEQUENCE [LARGE SCALE GENOMIC DNA]</scope>
    <source>
        <strain evidence="4 5">TWF696</strain>
    </source>
</reference>
<dbReference type="PANTHER" id="PTHR47785:SF4">
    <property type="entry name" value="ZN(II)2CYS6 TRANSCRIPTION FACTOR (EUROFUNG)"/>
    <property type="match status" value="1"/>
</dbReference>
<comment type="caution">
    <text evidence="4">The sequence shown here is derived from an EMBL/GenBank/DDBJ whole genome shotgun (WGS) entry which is preliminary data.</text>
</comment>
<dbReference type="InterPro" id="IPR036864">
    <property type="entry name" value="Zn2-C6_fun-type_DNA-bd_sf"/>
</dbReference>
<feature type="region of interest" description="Disordered" evidence="2">
    <location>
        <begin position="986"/>
        <end position="1011"/>
    </location>
</feature>
<evidence type="ECO:0000259" key="3">
    <source>
        <dbReference type="PROSITE" id="PS50048"/>
    </source>
</evidence>
<feature type="compositionally biased region" description="Low complexity" evidence="2">
    <location>
        <begin position="68"/>
        <end position="82"/>
    </location>
</feature>
<organism evidence="4 5">
    <name type="scientific">Orbilia brochopaga</name>
    <dbReference type="NCBI Taxonomy" id="3140254"/>
    <lineage>
        <taxon>Eukaryota</taxon>
        <taxon>Fungi</taxon>
        <taxon>Dikarya</taxon>
        <taxon>Ascomycota</taxon>
        <taxon>Pezizomycotina</taxon>
        <taxon>Orbiliomycetes</taxon>
        <taxon>Orbiliales</taxon>
        <taxon>Orbiliaceae</taxon>
        <taxon>Orbilia</taxon>
    </lineage>
</organism>
<feature type="compositionally biased region" description="Pro residues" evidence="2">
    <location>
        <begin position="151"/>
        <end position="217"/>
    </location>
</feature>
<dbReference type="PANTHER" id="PTHR47785">
    <property type="entry name" value="ZN(II)2CYS6 TRANSCRIPTION FACTOR (EUROFUNG)-RELATED-RELATED"/>
    <property type="match status" value="1"/>
</dbReference>
<dbReference type="GO" id="GO:0008270">
    <property type="term" value="F:zinc ion binding"/>
    <property type="evidence" value="ECO:0007669"/>
    <property type="project" value="InterPro"/>
</dbReference>
<evidence type="ECO:0000313" key="4">
    <source>
        <dbReference type="EMBL" id="KAK6359731.1"/>
    </source>
</evidence>
<dbReference type="SMART" id="SM00066">
    <property type="entry name" value="GAL4"/>
    <property type="match status" value="1"/>
</dbReference>